<evidence type="ECO:0000256" key="5">
    <source>
        <dbReference type="PROSITE-ProRule" id="PRU00335"/>
    </source>
</evidence>
<keyword evidence="2" id="KW-0805">Transcription regulation</keyword>
<dbReference type="Gene3D" id="1.10.357.10">
    <property type="entry name" value="Tetracycline Repressor, domain 2"/>
    <property type="match status" value="1"/>
</dbReference>
<dbReference type="InterPro" id="IPR009057">
    <property type="entry name" value="Homeodomain-like_sf"/>
</dbReference>
<dbReference type="EMBL" id="JAUTXY010000002">
    <property type="protein sequence ID" value="MEE2057376.1"/>
    <property type="molecule type" value="Genomic_DNA"/>
</dbReference>
<dbReference type="InterPro" id="IPR003012">
    <property type="entry name" value="Tet_transcr_reg_TetR"/>
</dbReference>
<dbReference type="Pfam" id="PF02909">
    <property type="entry name" value="TetR_C_1"/>
    <property type="match status" value="1"/>
</dbReference>
<evidence type="ECO:0000256" key="3">
    <source>
        <dbReference type="ARBA" id="ARBA00023125"/>
    </source>
</evidence>
<feature type="DNA-binding region" description="H-T-H motif" evidence="5">
    <location>
        <begin position="70"/>
        <end position="89"/>
    </location>
</feature>
<keyword evidence="4" id="KW-0804">Transcription</keyword>
<dbReference type="InterPro" id="IPR050109">
    <property type="entry name" value="HTH-type_TetR-like_transc_reg"/>
</dbReference>
<accession>A0ABU7L756</accession>
<proteinExistence type="predicted"/>
<evidence type="ECO:0000313" key="8">
    <source>
        <dbReference type="EMBL" id="MEE2057376.1"/>
    </source>
</evidence>
<dbReference type="SUPFAM" id="SSF48498">
    <property type="entry name" value="Tetracyclin repressor-like, C-terminal domain"/>
    <property type="match status" value="1"/>
</dbReference>
<evidence type="ECO:0000256" key="1">
    <source>
        <dbReference type="ARBA" id="ARBA00022491"/>
    </source>
</evidence>
<sequence>MSALRDRRPHGGTSVPVRSGDEAEPGSALWWAERASTESRRRPRPGGLSTERIVDAALDVLREDGVEALTVREVAARLDTRSASLYRYIASRDELIALIADHVMGEIRIVSTGHGWRADLEALMQEMRRVMVSQPLPSSAGRNFGGYGPNTLRVIDSALRLLLDAGLEASYAAYATSSMIQFVAGAASIQRSDVGRGAHGASRSDGFTLLLEGLDLEHFGAFRVAGHEYLAATADDVFSHGIEIFLDGIACRIPE</sequence>
<evidence type="ECO:0000256" key="2">
    <source>
        <dbReference type="ARBA" id="ARBA00023015"/>
    </source>
</evidence>
<dbReference type="SUPFAM" id="SSF46689">
    <property type="entry name" value="Homeodomain-like"/>
    <property type="match status" value="1"/>
</dbReference>
<dbReference type="InterPro" id="IPR036271">
    <property type="entry name" value="Tet_transcr_reg_TetR-rel_C_sf"/>
</dbReference>
<feature type="region of interest" description="Disordered" evidence="6">
    <location>
        <begin position="1"/>
        <end position="48"/>
    </location>
</feature>
<dbReference type="InterPro" id="IPR004111">
    <property type="entry name" value="Repressor_TetR_C"/>
</dbReference>
<evidence type="ECO:0000259" key="7">
    <source>
        <dbReference type="PROSITE" id="PS50977"/>
    </source>
</evidence>
<reference evidence="8 9" key="1">
    <citation type="submission" date="2023-07" db="EMBL/GenBank/DDBJ databases">
        <authorList>
            <person name="Girao M."/>
            <person name="Carvalho M.F."/>
        </authorList>
    </citation>
    <scope>NUCLEOTIDE SEQUENCE [LARGE SCALE GENOMIC DNA]</scope>
    <source>
        <strain evidence="8 9">YIM65754</strain>
    </source>
</reference>
<keyword evidence="3 5" id="KW-0238">DNA-binding</keyword>
<feature type="domain" description="HTH tetR-type" evidence="7">
    <location>
        <begin position="47"/>
        <end position="107"/>
    </location>
</feature>
<dbReference type="PANTHER" id="PTHR30055:SF151">
    <property type="entry name" value="TRANSCRIPTIONAL REGULATORY PROTEIN"/>
    <property type="match status" value="1"/>
</dbReference>
<dbReference type="PRINTS" id="PR00400">
    <property type="entry name" value="TETREPRESSOR"/>
</dbReference>
<evidence type="ECO:0000256" key="6">
    <source>
        <dbReference type="SAM" id="MobiDB-lite"/>
    </source>
</evidence>
<dbReference type="PROSITE" id="PS50977">
    <property type="entry name" value="HTH_TETR_2"/>
    <property type="match status" value="1"/>
</dbReference>
<dbReference type="RefSeq" id="WP_330132621.1">
    <property type="nucleotide sequence ID" value="NZ_JAUTXY010000002.1"/>
</dbReference>
<dbReference type="Pfam" id="PF00440">
    <property type="entry name" value="TetR_N"/>
    <property type="match status" value="1"/>
</dbReference>
<evidence type="ECO:0000256" key="4">
    <source>
        <dbReference type="ARBA" id="ARBA00023163"/>
    </source>
</evidence>
<comment type="caution">
    <text evidence="8">The sequence shown here is derived from an EMBL/GenBank/DDBJ whole genome shotgun (WGS) entry which is preliminary data.</text>
</comment>
<dbReference type="PANTHER" id="PTHR30055">
    <property type="entry name" value="HTH-TYPE TRANSCRIPTIONAL REGULATOR RUTR"/>
    <property type="match status" value="1"/>
</dbReference>
<dbReference type="InterPro" id="IPR001647">
    <property type="entry name" value="HTH_TetR"/>
</dbReference>
<dbReference type="PRINTS" id="PR00455">
    <property type="entry name" value="HTHTETR"/>
</dbReference>
<evidence type="ECO:0000313" key="9">
    <source>
        <dbReference type="Proteomes" id="UP001336020"/>
    </source>
</evidence>
<dbReference type="Proteomes" id="UP001336020">
    <property type="component" value="Unassembled WGS sequence"/>
</dbReference>
<name>A0ABU7L756_9NOCA</name>
<keyword evidence="9" id="KW-1185">Reference proteome</keyword>
<gene>
    <name evidence="8" type="ORF">Q7514_07520</name>
</gene>
<protein>
    <submittedName>
        <fullName evidence="8">TetR/AcrR family transcriptional regulator</fullName>
    </submittedName>
</protein>
<organism evidence="8 9">
    <name type="scientific">Rhodococcus artemisiae</name>
    <dbReference type="NCBI Taxonomy" id="714159"/>
    <lineage>
        <taxon>Bacteria</taxon>
        <taxon>Bacillati</taxon>
        <taxon>Actinomycetota</taxon>
        <taxon>Actinomycetes</taxon>
        <taxon>Mycobacteriales</taxon>
        <taxon>Nocardiaceae</taxon>
        <taxon>Rhodococcus</taxon>
    </lineage>
</organism>
<keyword evidence="1" id="KW-0678">Repressor</keyword>